<keyword evidence="19" id="KW-0732">Signal</keyword>
<keyword evidence="6" id="KW-0770">Synapse</keyword>
<evidence type="ECO:0000256" key="9">
    <source>
        <dbReference type="ARBA" id="ARBA00023170"/>
    </source>
</evidence>
<feature type="binding site" evidence="15">
    <location>
        <position position="712"/>
    </location>
    <ligand>
        <name>L-glutamate</name>
        <dbReference type="ChEBI" id="CHEBI:29985"/>
    </ligand>
</feature>
<dbReference type="SMART" id="SM00918">
    <property type="entry name" value="Lig_chan-Glu_bd"/>
    <property type="match status" value="1"/>
</dbReference>
<keyword evidence="10" id="KW-0325">Glycoprotein</keyword>
<keyword evidence="12" id="KW-1071">Ligand-gated ion channel</keyword>
<dbReference type="SUPFAM" id="SSF53850">
    <property type="entry name" value="Periplasmic binding protein-like II"/>
    <property type="match status" value="1"/>
</dbReference>
<dbReference type="Proteomes" id="UP001168821">
    <property type="component" value="Unassembled WGS sequence"/>
</dbReference>
<keyword evidence="3" id="KW-1003">Cell membrane</keyword>
<keyword evidence="17" id="KW-1015">Disulfide bond</keyword>
<evidence type="ECO:0000256" key="2">
    <source>
        <dbReference type="ARBA" id="ARBA00022448"/>
    </source>
</evidence>
<dbReference type="PRINTS" id="PR00177">
    <property type="entry name" value="NMDARECEPTOR"/>
</dbReference>
<sequence length="865" mass="97488">MLLLLVLCCLKIGATTKSQTQLLRIGGLFHDTDDEQAFHIAAKMVNRKYPTGPFRLVPESFLVSKHNAFTSYSRTCSFLHKGTVAIFGPSSIHSSSYIQTLLDRKEIPHVETHWDRKLLRHNCLLNLHPHPSILTQAFLDVVHTWNWKNVVLIYDSEESLARMSPFVSSFRRWVTLRRIDLDHFGTYRSSLTSIKMTGATNFIIECSIEVLEEVLKQAQQVGMMTERHNYMITNLDLQTIDLAAFQFSGTNITGFRVVNPEDEFVVGVAEKIYGKSYNGMPPGWRLRLKTALIVDAVDLFYETVLDLTVSEQVVIKGYPLKCNGTTNWRSGHTIVNYMKGKSILGLTGIVHFDVEGFRRDFVLDVLELTTGGLVKAGSWFPNAGITVTRTPPPVIQTEDNSLTNKTFTVITCLTTPYGMLKETTSRLEGNDRFEGFGIDLIDELSKMLGFNYTIIIQEDGYNGNYNFTTNEWNGLIGAIVTGKAELAIADLTVTAERESAVDFTLQFMNLGISILYKKPKPVPPSLFMFVSPFSYTVWILLLVTYFVVSLCFFVMGRLCPSEWTNPYPCIDEPEYLINQFSIRNSLWFTIGSLMQQGTEIAPIGISTRTAAGVWWFFTLIMVSSYTANLAAFLTVETFVTPFSNVKELSEQTEIKYGAKRGGATANFFKNSGNDSVRTKIWSFMATHDNQMTESNDEGVERTKNEHYAFFMESTTIEYVVERQCSLASVGQPLDDKGYAIAMKKNSSYRNDLSAAILKLQETGRISRLKEKWWKEKRGASNCGAQGEESAATPLNLQNVGGVFLVLFLGTVLGFIISVVELGIRVYSKTKGVGCFKTEFKKEMRFFVQFKRNVKDVLRRGSQEGQ</sequence>
<keyword evidence="9" id="KW-0675">Receptor</keyword>
<evidence type="ECO:0000256" key="4">
    <source>
        <dbReference type="ARBA" id="ARBA00022692"/>
    </source>
</evidence>
<dbReference type="GO" id="GO:0015276">
    <property type="term" value="F:ligand-gated monoatomic ion channel activity"/>
    <property type="evidence" value="ECO:0007669"/>
    <property type="project" value="InterPro"/>
</dbReference>
<evidence type="ECO:0000313" key="23">
    <source>
        <dbReference type="Proteomes" id="UP001168821"/>
    </source>
</evidence>
<dbReference type="FunFam" id="3.40.190.10:FF:000178">
    <property type="entry name" value="Glutamate receptor subunit"/>
    <property type="match status" value="1"/>
</dbReference>
<evidence type="ECO:0000256" key="19">
    <source>
        <dbReference type="SAM" id="SignalP"/>
    </source>
</evidence>
<dbReference type="GO" id="GO:0045211">
    <property type="term" value="C:postsynaptic membrane"/>
    <property type="evidence" value="ECO:0007669"/>
    <property type="project" value="UniProtKB-SubCell"/>
</dbReference>
<dbReference type="Pfam" id="PF00060">
    <property type="entry name" value="Lig_chan"/>
    <property type="match status" value="1"/>
</dbReference>
<dbReference type="Gene3D" id="1.10.287.70">
    <property type="match status" value="1"/>
</dbReference>
<dbReference type="EMBL" id="JALNTZ010000001">
    <property type="protein sequence ID" value="KAJ3664501.1"/>
    <property type="molecule type" value="Genomic_DNA"/>
</dbReference>
<feature type="transmembrane region" description="Helical" evidence="18">
    <location>
        <begin position="802"/>
        <end position="823"/>
    </location>
</feature>
<organism evidence="22 23">
    <name type="scientific">Zophobas morio</name>
    <dbReference type="NCBI Taxonomy" id="2755281"/>
    <lineage>
        <taxon>Eukaryota</taxon>
        <taxon>Metazoa</taxon>
        <taxon>Ecdysozoa</taxon>
        <taxon>Arthropoda</taxon>
        <taxon>Hexapoda</taxon>
        <taxon>Insecta</taxon>
        <taxon>Pterygota</taxon>
        <taxon>Neoptera</taxon>
        <taxon>Endopterygota</taxon>
        <taxon>Coleoptera</taxon>
        <taxon>Polyphaga</taxon>
        <taxon>Cucujiformia</taxon>
        <taxon>Tenebrionidae</taxon>
        <taxon>Zophobas</taxon>
    </lineage>
</organism>
<feature type="transmembrane region" description="Helical" evidence="18">
    <location>
        <begin position="613"/>
        <end position="635"/>
    </location>
</feature>
<gene>
    <name evidence="22" type="ORF">Zmor_000061</name>
</gene>
<keyword evidence="23" id="KW-1185">Reference proteome</keyword>
<evidence type="ECO:0000256" key="16">
    <source>
        <dbReference type="PIRSR" id="PIRSR601508-2"/>
    </source>
</evidence>
<keyword evidence="2" id="KW-0813">Transport</keyword>
<proteinExistence type="inferred from homology"/>
<reference evidence="22" key="1">
    <citation type="journal article" date="2023" name="G3 (Bethesda)">
        <title>Whole genome assemblies of Zophobas morio and Tenebrio molitor.</title>
        <authorList>
            <person name="Kaur S."/>
            <person name="Stinson S.A."/>
            <person name="diCenzo G.C."/>
        </authorList>
    </citation>
    <scope>NUCLEOTIDE SEQUENCE</scope>
    <source>
        <strain evidence="22">QUZm001</strain>
    </source>
</reference>
<feature type="site" description="Interaction with the cone snail toxin Con-ikot-ikot" evidence="16">
    <location>
        <position position="758"/>
    </location>
</feature>
<dbReference type="SMART" id="SM00079">
    <property type="entry name" value="PBPe"/>
    <property type="match status" value="1"/>
</dbReference>
<feature type="chain" id="PRO_5041460246" description="Glutamate receptor ionotropic, kainate 2" evidence="19">
    <location>
        <begin position="17"/>
        <end position="865"/>
    </location>
</feature>
<dbReference type="InterPro" id="IPR015683">
    <property type="entry name" value="Ionotropic_Glu_rcpt"/>
</dbReference>
<accession>A0AA38J065</accession>
<keyword evidence="4 18" id="KW-0812">Transmembrane</keyword>
<dbReference type="FunFam" id="1.10.287.70:FF:000010">
    <property type="entry name" value="Putative glutamate receptor ionotropic kainate 1"/>
    <property type="match status" value="1"/>
</dbReference>
<feature type="binding site" evidence="15">
    <location>
        <position position="664"/>
    </location>
    <ligand>
        <name>L-glutamate</name>
        <dbReference type="ChEBI" id="CHEBI:29985"/>
    </ligand>
</feature>
<feature type="signal peptide" evidence="19">
    <location>
        <begin position="1"/>
        <end position="16"/>
    </location>
</feature>
<dbReference type="Gene3D" id="3.40.50.2300">
    <property type="match status" value="2"/>
</dbReference>
<feature type="site" description="Interaction with the cone snail toxin Con-ikot-ikot" evidence="16">
    <location>
        <position position="669"/>
    </location>
</feature>
<dbReference type="PANTHER" id="PTHR18966">
    <property type="entry name" value="IONOTROPIC GLUTAMATE RECEPTOR"/>
    <property type="match status" value="1"/>
</dbReference>
<evidence type="ECO:0000256" key="10">
    <source>
        <dbReference type="ARBA" id="ARBA00023180"/>
    </source>
</evidence>
<dbReference type="CDD" id="cd06382">
    <property type="entry name" value="PBP1_iGluR_Kainate"/>
    <property type="match status" value="1"/>
</dbReference>
<evidence type="ECO:0000256" key="1">
    <source>
        <dbReference type="ARBA" id="ARBA00008685"/>
    </source>
</evidence>
<feature type="transmembrane region" description="Helical" evidence="18">
    <location>
        <begin position="535"/>
        <end position="555"/>
    </location>
</feature>
<dbReference type="CDD" id="cd13714">
    <property type="entry name" value="PBP2_iGluR_Kainate"/>
    <property type="match status" value="1"/>
</dbReference>
<feature type="domain" description="Ionotropic glutamate receptor L-glutamate and glycine-binding" evidence="21">
    <location>
        <begin position="416"/>
        <end position="481"/>
    </location>
</feature>
<keyword evidence="7" id="KW-0406">Ion transport</keyword>
<dbReference type="InterPro" id="IPR019594">
    <property type="entry name" value="Glu/Gly-bd"/>
</dbReference>
<dbReference type="GO" id="GO:0038023">
    <property type="term" value="F:signaling receptor activity"/>
    <property type="evidence" value="ECO:0007669"/>
    <property type="project" value="InterPro"/>
</dbReference>
<dbReference type="FunFam" id="3.40.190.10:FF:000061">
    <property type="entry name" value="Glutamate receptor, ionotropic kainate"/>
    <property type="match status" value="1"/>
</dbReference>
<evidence type="ECO:0000259" key="20">
    <source>
        <dbReference type="SMART" id="SM00079"/>
    </source>
</evidence>
<dbReference type="InterPro" id="IPR028082">
    <property type="entry name" value="Peripla_BP_I"/>
</dbReference>
<evidence type="ECO:0000259" key="21">
    <source>
        <dbReference type="SMART" id="SM00918"/>
    </source>
</evidence>
<evidence type="ECO:0000256" key="3">
    <source>
        <dbReference type="ARBA" id="ARBA00022475"/>
    </source>
</evidence>
<comment type="caution">
    <text evidence="22">The sequence shown here is derived from an EMBL/GenBank/DDBJ whole genome shotgun (WGS) entry which is preliminary data.</text>
</comment>
<dbReference type="Pfam" id="PF10613">
    <property type="entry name" value="Lig_chan-Glu_bd"/>
    <property type="match status" value="1"/>
</dbReference>
<protein>
    <recommendedName>
        <fullName evidence="24">Glutamate receptor ionotropic, kainate 2</fullName>
    </recommendedName>
</protein>
<dbReference type="InterPro" id="IPR001828">
    <property type="entry name" value="ANF_lig-bd_rcpt"/>
</dbReference>
<feature type="binding site" evidence="15">
    <location>
        <position position="492"/>
    </location>
    <ligand>
        <name>L-glutamate</name>
        <dbReference type="ChEBI" id="CHEBI:29985"/>
    </ligand>
</feature>
<dbReference type="AlphaFoldDB" id="A0AA38J065"/>
<feature type="disulfide bond" evidence="17">
    <location>
        <begin position="724"/>
        <end position="782"/>
    </location>
</feature>
<keyword evidence="5 18" id="KW-1133">Transmembrane helix</keyword>
<comment type="similarity">
    <text evidence="1">Belongs to the glutamate-gated ion channel (TC 1.A.10.1) family.</text>
</comment>
<evidence type="ECO:0000256" key="7">
    <source>
        <dbReference type="ARBA" id="ARBA00023065"/>
    </source>
</evidence>
<feature type="binding site" evidence="15">
    <location>
        <position position="497"/>
    </location>
    <ligand>
        <name>L-glutamate</name>
        <dbReference type="ChEBI" id="CHEBI:29985"/>
    </ligand>
</feature>
<dbReference type="InterPro" id="IPR001508">
    <property type="entry name" value="Iono_Glu_rcpt_met"/>
</dbReference>
<dbReference type="Pfam" id="PF01094">
    <property type="entry name" value="ANF_receptor"/>
    <property type="match status" value="1"/>
</dbReference>
<evidence type="ECO:0000313" key="22">
    <source>
        <dbReference type="EMBL" id="KAJ3664501.1"/>
    </source>
</evidence>
<evidence type="ECO:0000256" key="17">
    <source>
        <dbReference type="PIRSR" id="PIRSR601508-3"/>
    </source>
</evidence>
<comment type="subcellular location">
    <subcellularLocation>
        <location evidence="14">Postsynaptic cell membrane</location>
        <topology evidence="14">Multi-pass membrane protein</topology>
    </subcellularLocation>
</comment>
<evidence type="ECO:0000256" key="15">
    <source>
        <dbReference type="PIRSR" id="PIRSR601508-1"/>
    </source>
</evidence>
<evidence type="ECO:0000256" key="8">
    <source>
        <dbReference type="ARBA" id="ARBA00023136"/>
    </source>
</evidence>
<evidence type="ECO:0008006" key="24">
    <source>
        <dbReference type="Google" id="ProtNLM"/>
    </source>
</evidence>
<dbReference type="Gene3D" id="3.40.190.10">
    <property type="entry name" value="Periplasmic binding protein-like II"/>
    <property type="match status" value="1"/>
</dbReference>
<evidence type="ECO:0000256" key="11">
    <source>
        <dbReference type="ARBA" id="ARBA00023257"/>
    </source>
</evidence>
<evidence type="ECO:0000256" key="14">
    <source>
        <dbReference type="ARBA" id="ARBA00034104"/>
    </source>
</evidence>
<keyword evidence="8 18" id="KW-0472">Membrane</keyword>
<evidence type="ECO:0000256" key="18">
    <source>
        <dbReference type="SAM" id="Phobius"/>
    </source>
</evidence>
<evidence type="ECO:0000256" key="5">
    <source>
        <dbReference type="ARBA" id="ARBA00022989"/>
    </source>
</evidence>
<dbReference type="SUPFAM" id="SSF53822">
    <property type="entry name" value="Periplasmic binding protein-like I"/>
    <property type="match status" value="1"/>
</dbReference>
<keyword evidence="13" id="KW-0407">Ion channel</keyword>
<dbReference type="InterPro" id="IPR001320">
    <property type="entry name" value="Iontro_rcpt_C"/>
</dbReference>
<evidence type="ECO:0000256" key="13">
    <source>
        <dbReference type="ARBA" id="ARBA00023303"/>
    </source>
</evidence>
<keyword evidence="11" id="KW-0628">Postsynaptic cell membrane</keyword>
<name>A0AA38J065_9CUCU</name>
<evidence type="ECO:0000256" key="6">
    <source>
        <dbReference type="ARBA" id="ARBA00023018"/>
    </source>
</evidence>
<evidence type="ECO:0000256" key="12">
    <source>
        <dbReference type="ARBA" id="ARBA00023286"/>
    </source>
</evidence>
<feature type="domain" description="Ionotropic glutamate receptor C-terminal" evidence="20">
    <location>
        <begin position="406"/>
        <end position="775"/>
    </location>
</feature>